<accession>A0A167V128</accession>
<evidence type="ECO:0000256" key="1">
    <source>
        <dbReference type="ARBA" id="ARBA00022723"/>
    </source>
</evidence>
<feature type="compositionally biased region" description="Basic and acidic residues" evidence="6">
    <location>
        <begin position="150"/>
        <end position="163"/>
    </location>
</feature>
<keyword evidence="3" id="KW-0238">DNA-binding</keyword>
<keyword evidence="2" id="KW-0805">Transcription regulation</keyword>
<feature type="compositionally biased region" description="Polar residues" evidence="6">
    <location>
        <begin position="132"/>
        <end position="149"/>
    </location>
</feature>
<dbReference type="Gene3D" id="4.10.240.10">
    <property type="entry name" value="Zn(2)-C6 fungal-type DNA-binding domain"/>
    <property type="match status" value="1"/>
</dbReference>
<dbReference type="Proteomes" id="UP000242877">
    <property type="component" value="Unassembled WGS sequence"/>
</dbReference>
<dbReference type="OrthoDB" id="3971593at2759"/>
<dbReference type="AlphaFoldDB" id="A0A167V128"/>
<dbReference type="PROSITE" id="PS00463">
    <property type="entry name" value="ZN2_CY6_FUNGAL_1"/>
    <property type="match status" value="1"/>
</dbReference>
<dbReference type="GO" id="GO:0016301">
    <property type="term" value="F:kinase activity"/>
    <property type="evidence" value="ECO:0007669"/>
    <property type="project" value="UniProtKB-KW"/>
</dbReference>
<evidence type="ECO:0000256" key="6">
    <source>
        <dbReference type="SAM" id="MobiDB-lite"/>
    </source>
</evidence>
<dbReference type="Pfam" id="PF04082">
    <property type="entry name" value="Fungal_trans"/>
    <property type="match status" value="1"/>
</dbReference>
<dbReference type="InterPro" id="IPR051127">
    <property type="entry name" value="Fungal_SecMet_Regulators"/>
</dbReference>
<evidence type="ECO:0000256" key="2">
    <source>
        <dbReference type="ARBA" id="ARBA00023015"/>
    </source>
</evidence>
<evidence type="ECO:0000259" key="7">
    <source>
        <dbReference type="PROSITE" id="PS50048"/>
    </source>
</evidence>
<dbReference type="GO" id="GO:0000978">
    <property type="term" value="F:RNA polymerase II cis-regulatory region sequence-specific DNA binding"/>
    <property type="evidence" value="ECO:0007669"/>
    <property type="project" value="TreeGrafter"/>
</dbReference>
<dbReference type="SMART" id="SM00066">
    <property type="entry name" value="GAL4"/>
    <property type="match status" value="1"/>
</dbReference>
<dbReference type="GO" id="GO:0000435">
    <property type="term" value="P:positive regulation of transcription from RNA polymerase II promoter by galactose"/>
    <property type="evidence" value="ECO:0007669"/>
    <property type="project" value="TreeGrafter"/>
</dbReference>
<dbReference type="Pfam" id="PF00172">
    <property type="entry name" value="Zn_clus"/>
    <property type="match status" value="1"/>
</dbReference>
<keyword evidence="5" id="KW-0539">Nucleus</keyword>
<evidence type="ECO:0000313" key="9">
    <source>
        <dbReference type="Proteomes" id="UP000242877"/>
    </source>
</evidence>
<sequence length="783" mass="86977">MVDWTSHGETPPSGTPFAADSAQANAPVSSSGIKARSKRNRYISLACNECKRRKIKCNGQTPCQRCGHLRLECLYAPNCCNFKESEEFRSMKAKIDSLQSQINTLYSSVEELYQRKDLVPASAVVSSAQSSGTTSIPTDQNVASLGSAQSHHEEQAMLPEPKRPRYHGPTSNAFSLDVARSSLQSMGIASGSEMSQPSEVDMTCKSSQAVTQLPSFPHLLAHPTKDPLWSVSRQEALRLLNCYVEQVHLMYPFLDLQKYENHINLIFTFLESAERTGLAQRFRPGVDRLNDDETCILKMVLAVALMVENHGDSPLGRRFYEAVKERIADRATRPADLRAVQLMTVCSIFHFVSDDDLMAYRVIGLVARMCLEMGLHREEGQVKASADETELQAAAKLFWAVYTLDRRFAFGTGLPFTFQDDDITCQEPNDNVPLLRIMIPFYRIGSRIWYSGAGVDGALKRDHIEFLDYQLLQWMKSLPEDYRYNRHEPPNSNVPKSILRLRLITYLRANHMRMLIYRPILHSSQSILSNMAWSQTVVDLAKDTIQVLTQMTQECNFYQSIQVLFNYFLLASLAVLLLAVSHAPNHFNVQVRDEFYMALNLVKSFSSKSTVSKRLWKTIRSLHKIGQKLGLLNPGQASDGVNSRQTSIVSGHPSTEYPNDPHTDAAVAMAGMAHTQIGNTPGSYGAIDPTTTAAGNAVFVTTSVAQPQDACAGPMNPGEITNGLLSFFEAMNGYVGYPLGDLPNTAGEPGASGIRMPLNLGNVEGLGEMRSEEELSTIMRDAF</sequence>
<dbReference type="VEuPathDB" id="FungiDB:AAP_06151"/>
<dbReference type="GO" id="GO:0000981">
    <property type="term" value="F:DNA-binding transcription factor activity, RNA polymerase II-specific"/>
    <property type="evidence" value="ECO:0007669"/>
    <property type="project" value="InterPro"/>
</dbReference>
<gene>
    <name evidence="8" type="ORF">AAP_06151</name>
</gene>
<protein>
    <submittedName>
        <fullName evidence="8">Casein kinase II, regulatory subunit</fullName>
    </submittedName>
</protein>
<dbReference type="PANTHER" id="PTHR47424">
    <property type="entry name" value="REGULATORY PROTEIN GAL4"/>
    <property type="match status" value="1"/>
</dbReference>
<keyword evidence="9" id="KW-1185">Reference proteome</keyword>
<organism evidence="8 9">
    <name type="scientific">Ascosphaera apis ARSEF 7405</name>
    <dbReference type="NCBI Taxonomy" id="392613"/>
    <lineage>
        <taxon>Eukaryota</taxon>
        <taxon>Fungi</taxon>
        <taxon>Dikarya</taxon>
        <taxon>Ascomycota</taxon>
        <taxon>Pezizomycotina</taxon>
        <taxon>Eurotiomycetes</taxon>
        <taxon>Eurotiomycetidae</taxon>
        <taxon>Onygenales</taxon>
        <taxon>Ascosphaeraceae</taxon>
        <taxon>Ascosphaera</taxon>
    </lineage>
</organism>
<dbReference type="CDD" id="cd00067">
    <property type="entry name" value="GAL4"/>
    <property type="match status" value="1"/>
</dbReference>
<evidence type="ECO:0000256" key="3">
    <source>
        <dbReference type="ARBA" id="ARBA00023125"/>
    </source>
</evidence>
<feature type="compositionally biased region" description="Polar residues" evidence="6">
    <location>
        <begin position="22"/>
        <end position="32"/>
    </location>
</feature>
<evidence type="ECO:0000256" key="5">
    <source>
        <dbReference type="ARBA" id="ARBA00023242"/>
    </source>
</evidence>
<dbReference type="EMBL" id="AZGZ01000044">
    <property type="protein sequence ID" value="KZZ86887.1"/>
    <property type="molecule type" value="Genomic_DNA"/>
</dbReference>
<keyword evidence="1" id="KW-0479">Metal-binding</keyword>
<name>A0A167V128_9EURO</name>
<evidence type="ECO:0000256" key="4">
    <source>
        <dbReference type="ARBA" id="ARBA00023163"/>
    </source>
</evidence>
<dbReference type="GO" id="GO:0006351">
    <property type="term" value="P:DNA-templated transcription"/>
    <property type="evidence" value="ECO:0007669"/>
    <property type="project" value="InterPro"/>
</dbReference>
<dbReference type="PANTHER" id="PTHR47424:SF5">
    <property type="entry name" value="ZN(II)2CYS6 TRANSCRIPTION FACTOR (EUROFUNG)"/>
    <property type="match status" value="1"/>
</dbReference>
<dbReference type="InterPro" id="IPR001138">
    <property type="entry name" value="Zn2Cys6_DnaBD"/>
</dbReference>
<dbReference type="GO" id="GO:0005634">
    <property type="term" value="C:nucleus"/>
    <property type="evidence" value="ECO:0007669"/>
    <property type="project" value="TreeGrafter"/>
</dbReference>
<keyword evidence="8" id="KW-0418">Kinase</keyword>
<reference evidence="8 9" key="1">
    <citation type="journal article" date="2016" name="Genome Biol. Evol.">
        <title>Divergent and convergent evolution of fungal pathogenicity.</title>
        <authorList>
            <person name="Shang Y."/>
            <person name="Xiao G."/>
            <person name="Zheng P."/>
            <person name="Cen K."/>
            <person name="Zhan S."/>
            <person name="Wang C."/>
        </authorList>
    </citation>
    <scope>NUCLEOTIDE SEQUENCE [LARGE SCALE GENOMIC DNA]</scope>
    <source>
        <strain evidence="8 9">ARSEF 7405</strain>
    </source>
</reference>
<keyword evidence="8" id="KW-0808">Transferase</keyword>
<dbReference type="SMART" id="SM00906">
    <property type="entry name" value="Fungal_trans"/>
    <property type="match status" value="1"/>
</dbReference>
<dbReference type="GO" id="GO:0008270">
    <property type="term" value="F:zinc ion binding"/>
    <property type="evidence" value="ECO:0007669"/>
    <property type="project" value="InterPro"/>
</dbReference>
<dbReference type="SUPFAM" id="SSF57701">
    <property type="entry name" value="Zn2/Cys6 DNA-binding domain"/>
    <property type="match status" value="1"/>
</dbReference>
<dbReference type="PROSITE" id="PS50048">
    <property type="entry name" value="ZN2_CY6_FUNGAL_2"/>
    <property type="match status" value="1"/>
</dbReference>
<comment type="caution">
    <text evidence="8">The sequence shown here is derived from an EMBL/GenBank/DDBJ whole genome shotgun (WGS) entry which is preliminary data.</text>
</comment>
<feature type="region of interest" description="Disordered" evidence="6">
    <location>
        <begin position="636"/>
        <end position="659"/>
    </location>
</feature>
<feature type="region of interest" description="Disordered" evidence="6">
    <location>
        <begin position="1"/>
        <end position="32"/>
    </location>
</feature>
<proteinExistence type="predicted"/>
<dbReference type="InterPro" id="IPR007219">
    <property type="entry name" value="XnlR_reg_dom"/>
</dbReference>
<evidence type="ECO:0000313" key="8">
    <source>
        <dbReference type="EMBL" id="KZZ86887.1"/>
    </source>
</evidence>
<feature type="region of interest" description="Disordered" evidence="6">
    <location>
        <begin position="128"/>
        <end position="171"/>
    </location>
</feature>
<keyword evidence="4" id="KW-0804">Transcription</keyword>
<dbReference type="CDD" id="cd12148">
    <property type="entry name" value="fungal_TF_MHR"/>
    <property type="match status" value="1"/>
</dbReference>
<feature type="compositionally biased region" description="Polar residues" evidence="6">
    <location>
        <begin position="636"/>
        <end position="657"/>
    </location>
</feature>
<feature type="domain" description="Zn(2)-C6 fungal-type" evidence="7">
    <location>
        <begin position="46"/>
        <end position="75"/>
    </location>
</feature>
<dbReference type="InterPro" id="IPR036864">
    <property type="entry name" value="Zn2-C6_fun-type_DNA-bd_sf"/>
</dbReference>